<proteinExistence type="predicted"/>
<evidence type="ECO:0000313" key="1">
    <source>
        <dbReference type="EMBL" id="RGE68129.1"/>
    </source>
</evidence>
<evidence type="ECO:0000313" key="2">
    <source>
        <dbReference type="Proteomes" id="UP000260828"/>
    </source>
</evidence>
<sequence>MPKISEKFKKKLSLFPTTENAPEMPNFKKNIFHFIKQRIYIQLEIQLNINALLIYFFDMRF</sequence>
<dbReference type="EMBL" id="QVME01000003">
    <property type="protein sequence ID" value="RGE68129.1"/>
    <property type="molecule type" value="Genomic_DNA"/>
</dbReference>
<accession>A0A3E3IM21</accession>
<reference evidence="1 2" key="1">
    <citation type="submission" date="2018-08" db="EMBL/GenBank/DDBJ databases">
        <title>A genome reference for cultivated species of the human gut microbiota.</title>
        <authorList>
            <person name="Zou Y."/>
            <person name="Xue W."/>
            <person name="Luo G."/>
        </authorList>
    </citation>
    <scope>NUCLEOTIDE SEQUENCE [LARGE SCALE GENOMIC DNA]</scope>
    <source>
        <strain evidence="1 2">TF05-12AC</strain>
    </source>
</reference>
<organism evidence="1 2">
    <name type="scientific">Anaerotruncus colihominis</name>
    <dbReference type="NCBI Taxonomy" id="169435"/>
    <lineage>
        <taxon>Bacteria</taxon>
        <taxon>Bacillati</taxon>
        <taxon>Bacillota</taxon>
        <taxon>Clostridia</taxon>
        <taxon>Eubacteriales</taxon>
        <taxon>Oscillospiraceae</taxon>
        <taxon>Anaerotruncus</taxon>
    </lineage>
</organism>
<name>A0A3E3IM21_9FIRM</name>
<protein>
    <submittedName>
        <fullName evidence="1">Uncharacterized protein</fullName>
    </submittedName>
</protein>
<dbReference type="AlphaFoldDB" id="A0A3E3IM21"/>
<comment type="caution">
    <text evidence="1">The sequence shown here is derived from an EMBL/GenBank/DDBJ whole genome shotgun (WGS) entry which is preliminary data.</text>
</comment>
<gene>
    <name evidence="1" type="ORF">DXC40_07175</name>
</gene>
<dbReference type="Proteomes" id="UP000260828">
    <property type="component" value="Unassembled WGS sequence"/>
</dbReference>